<dbReference type="NCBIfam" id="TIGR01662">
    <property type="entry name" value="HAD-SF-IIIA"/>
    <property type="match status" value="1"/>
</dbReference>
<protein>
    <submittedName>
        <fullName evidence="2">Bifunctional polynucleotide phosphatase/kinase</fullName>
    </submittedName>
</protein>
<dbReference type="OrthoDB" id="19045at2759"/>
<dbReference type="AlphaFoldDB" id="A0A9Q0R9Z0"/>
<dbReference type="PANTHER" id="PTHR12083">
    <property type="entry name" value="BIFUNCTIONAL POLYNUCLEOTIDE PHOSPHATASE/KINASE"/>
    <property type="match status" value="1"/>
</dbReference>
<dbReference type="InterPro" id="IPR013954">
    <property type="entry name" value="PNK3P"/>
</dbReference>
<dbReference type="InterPro" id="IPR006551">
    <property type="entry name" value="Polynucleotide_phosphatase"/>
</dbReference>
<evidence type="ECO:0000313" key="2">
    <source>
        <dbReference type="EMBL" id="KAJ5072582.1"/>
    </source>
</evidence>
<organism evidence="2 3">
    <name type="scientific">Anaeramoeba ignava</name>
    <name type="common">Anaerobic marine amoeba</name>
    <dbReference type="NCBI Taxonomy" id="1746090"/>
    <lineage>
        <taxon>Eukaryota</taxon>
        <taxon>Metamonada</taxon>
        <taxon>Anaeramoebidae</taxon>
        <taxon>Anaeramoeba</taxon>
    </lineage>
</organism>
<sequence length="267" mass="31751">MENKQKINKNNLEEDLIENKQKINKNNLENDLENDSQSDSQYNVKRPKIELKSKNKEIEKQFDNFEWKFEETIMILNYKTPSSSSKIASFDLDHTLVKPKSGGIFPKDSFDWEILYNVIYQKLQLFYSKGFKIVIFTNQSEIRRKGTFEMVKNRIEHFASTLNHPIQVFVSLEKDKFRKPSIKMWNYLENEENEEIRIDLKKSFFVGDAAGRKKDFSNSDLKFAENIGIEFYTPEQFFLDEPKPKPKIIQTDIRDFFIPKKTNSKKK</sequence>
<dbReference type="Pfam" id="PF08645">
    <property type="entry name" value="PNK3P"/>
    <property type="match status" value="1"/>
</dbReference>
<dbReference type="Proteomes" id="UP001149090">
    <property type="component" value="Unassembled WGS sequence"/>
</dbReference>
<dbReference type="InterPro" id="IPR036412">
    <property type="entry name" value="HAD-like_sf"/>
</dbReference>
<dbReference type="PANTHER" id="PTHR12083:SF9">
    <property type="entry name" value="BIFUNCTIONAL POLYNUCLEOTIDE PHOSPHATASE_KINASE"/>
    <property type="match status" value="1"/>
</dbReference>
<keyword evidence="3" id="KW-1185">Reference proteome</keyword>
<reference evidence="2" key="1">
    <citation type="submission" date="2022-10" db="EMBL/GenBank/DDBJ databases">
        <title>Novel sulphate-reducing endosymbionts in the free-living metamonad Anaeramoeba.</title>
        <authorList>
            <person name="Jerlstrom-Hultqvist J."/>
            <person name="Cepicka I."/>
            <person name="Gallot-Lavallee L."/>
            <person name="Salas-Leiva D."/>
            <person name="Curtis B.A."/>
            <person name="Zahonova K."/>
            <person name="Pipaliya S."/>
            <person name="Dacks J."/>
            <person name="Roger A.J."/>
        </authorList>
    </citation>
    <scope>NUCLEOTIDE SEQUENCE</scope>
    <source>
        <strain evidence="2">BMAN</strain>
    </source>
</reference>
<dbReference type="InterPro" id="IPR023214">
    <property type="entry name" value="HAD_sf"/>
</dbReference>
<dbReference type="SUPFAM" id="SSF56784">
    <property type="entry name" value="HAD-like"/>
    <property type="match status" value="1"/>
</dbReference>
<evidence type="ECO:0000313" key="3">
    <source>
        <dbReference type="Proteomes" id="UP001149090"/>
    </source>
</evidence>
<evidence type="ECO:0000256" key="1">
    <source>
        <dbReference type="SAM" id="MobiDB-lite"/>
    </source>
</evidence>
<dbReference type="Gene3D" id="3.40.50.1000">
    <property type="entry name" value="HAD superfamily/HAD-like"/>
    <property type="match status" value="1"/>
</dbReference>
<comment type="caution">
    <text evidence="2">The sequence shown here is derived from an EMBL/GenBank/DDBJ whole genome shotgun (WGS) entry which is preliminary data.</text>
</comment>
<dbReference type="NCBIfam" id="TIGR01664">
    <property type="entry name" value="DNA-3'-Pase"/>
    <property type="match status" value="1"/>
</dbReference>
<dbReference type="GO" id="GO:0003690">
    <property type="term" value="F:double-stranded DNA binding"/>
    <property type="evidence" value="ECO:0007669"/>
    <property type="project" value="TreeGrafter"/>
</dbReference>
<dbReference type="GO" id="GO:0006281">
    <property type="term" value="P:DNA repair"/>
    <property type="evidence" value="ECO:0007669"/>
    <property type="project" value="TreeGrafter"/>
</dbReference>
<dbReference type="GO" id="GO:0046404">
    <property type="term" value="F:ATP-dependent polydeoxyribonucleotide 5'-hydroxyl-kinase activity"/>
    <property type="evidence" value="ECO:0007669"/>
    <property type="project" value="TreeGrafter"/>
</dbReference>
<name>A0A9Q0R9Z0_ANAIG</name>
<accession>A0A9Q0R9Z0</accession>
<dbReference type="EMBL" id="JAPDFW010000081">
    <property type="protein sequence ID" value="KAJ5072582.1"/>
    <property type="molecule type" value="Genomic_DNA"/>
</dbReference>
<dbReference type="InterPro" id="IPR006549">
    <property type="entry name" value="HAD-SF_hydro_IIIA"/>
</dbReference>
<gene>
    <name evidence="2" type="ORF">M0811_01597</name>
</gene>
<dbReference type="GO" id="GO:0046403">
    <property type="term" value="F:polynucleotide 3'-phosphatase activity"/>
    <property type="evidence" value="ECO:0007669"/>
    <property type="project" value="TreeGrafter"/>
</dbReference>
<feature type="region of interest" description="Disordered" evidence="1">
    <location>
        <begin position="1"/>
        <end position="40"/>
    </location>
</feature>
<proteinExistence type="predicted"/>